<organism evidence="1 2">
    <name type="scientific">Ambrosia artemisiifolia</name>
    <name type="common">Common ragweed</name>
    <dbReference type="NCBI Taxonomy" id="4212"/>
    <lineage>
        <taxon>Eukaryota</taxon>
        <taxon>Viridiplantae</taxon>
        <taxon>Streptophyta</taxon>
        <taxon>Embryophyta</taxon>
        <taxon>Tracheophyta</taxon>
        <taxon>Spermatophyta</taxon>
        <taxon>Magnoliopsida</taxon>
        <taxon>eudicotyledons</taxon>
        <taxon>Gunneridae</taxon>
        <taxon>Pentapetalae</taxon>
        <taxon>asterids</taxon>
        <taxon>campanulids</taxon>
        <taxon>Asterales</taxon>
        <taxon>Asteraceae</taxon>
        <taxon>Asteroideae</taxon>
        <taxon>Heliantheae alliance</taxon>
        <taxon>Heliantheae</taxon>
        <taxon>Ambrosia</taxon>
    </lineage>
</organism>
<comment type="caution">
    <text evidence="1">The sequence shown here is derived from an EMBL/GenBank/DDBJ whole genome shotgun (WGS) entry which is preliminary data.</text>
</comment>
<gene>
    <name evidence="1" type="ORF">M8C21_028019</name>
</gene>
<feature type="non-terminal residue" evidence="1">
    <location>
        <position position="74"/>
    </location>
</feature>
<evidence type="ECO:0000313" key="2">
    <source>
        <dbReference type="Proteomes" id="UP001206925"/>
    </source>
</evidence>
<dbReference type="Proteomes" id="UP001206925">
    <property type="component" value="Unassembled WGS sequence"/>
</dbReference>
<dbReference type="EMBL" id="JAMZMK010008533">
    <property type="protein sequence ID" value="KAI7740001.1"/>
    <property type="molecule type" value="Genomic_DNA"/>
</dbReference>
<reference evidence="1" key="1">
    <citation type="submission" date="2022-06" db="EMBL/GenBank/DDBJ databases">
        <title>Uncovering the hologenomic basis of an extraordinary plant invasion.</title>
        <authorList>
            <person name="Bieker V.C."/>
            <person name="Martin M.D."/>
            <person name="Gilbert T."/>
            <person name="Hodgins K."/>
            <person name="Battlay P."/>
            <person name="Petersen B."/>
            <person name="Wilson J."/>
        </authorList>
    </citation>
    <scope>NUCLEOTIDE SEQUENCE</scope>
    <source>
        <strain evidence="1">AA19_3_7</strain>
        <tissue evidence="1">Leaf</tissue>
    </source>
</reference>
<keyword evidence="2" id="KW-1185">Reference proteome</keyword>
<evidence type="ECO:0000313" key="1">
    <source>
        <dbReference type="EMBL" id="KAI7740001.1"/>
    </source>
</evidence>
<dbReference type="AlphaFoldDB" id="A0AAD5CGF0"/>
<protein>
    <submittedName>
        <fullName evidence="1">Uncharacterized protein</fullName>
    </submittedName>
</protein>
<name>A0AAD5CGF0_AMBAR</name>
<proteinExistence type="predicted"/>
<sequence length="74" mass="8745">LSSSYQPFSNPEILPLLNALSALHHKIPRLRIRHNHHRPIIQHQQRQQLHLLSTGPLRDLRRNAQYRVIDAHII</sequence>
<accession>A0AAD5CGF0</accession>